<dbReference type="STRING" id="1156394.T0PV80"/>
<evidence type="ECO:0000313" key="5">
    <source>
        <dbReference type="EMBL" id="EQC24910.1"/>
    </source>
</evidence>
<dbReference type="RefSeq" id="XP_008621660.1">
    <property type="nucleotide sequence ID" value="XM_008623438.1"/>
</dbReference>
<reference evidence="5 6" key="1">
    <citation type="submission" date="2012-04" db="EMBL/GenBank/DDBJ databases">
        <title>The Genome Sequence of Saprolegnia declina VS20.</title>
        <authorList>
            <consortium name="The Broad Institute Genome Sequencing Platform"/>
            <person name="Russ C."/>
            <person name="Nusbaum C."/>
            <person name="Tyler B."/>
            <person name="van West P."/>
            <person name="Dieguez-Uribeondo J."/>
            <person name="de Bruijn I."/>
            <person name="Tripathy S."/>
            <person name="Jiang R."/>
            <person name="Young S.K."/>
            <person name="Zeng Q."/>
            <person name="Gargeya S."/>
            <person name="Fitzgerald M."/>
            <person name="Haas B."/>
            <person name="Abouelleil A."/>
            <person name="Alvarado L."/>
            <person name="Arachchi H.M."/>
            <person name="Berlin A."/>
            <person name="Chapman S.B."/>
            <person name="Goldberg J."/>
            <person name="Griggs A."/>
            <person name="Gujja S."/>
            <person name="Hansen M."/>
            <person name="Howarth C."/>
            <person name="Imamovic A."/>
            <person name="Larimer J."/>
            <person name="McCowen C."/>
            <person name="Montmayeur A."/>
            <person name="Murphy C."/>
            <person name="Neiman D."/>
            <person name="Pearson M."/>
            <person name="Priest M."/>
            <person name="Roberts A."/>
            <person name="Saif S."/>
            <person name="Shea T."/>
            <person name="Sisk P."/>
            <person name="Sykes S."/>
            <person name="Wortman J."/>
            <person name="Nusbaum C."/>
            <person name="Birren B."/>
        </authorList>
    </citation>
    <scope>NUCLEOTIDE SEQUENCE [LARGE SCALE GENOMIC DNA]</scope>
    <source>
        <strain evidence="5 6">VS20</strain>
    </source>
</reference>
<feature type="repeat" description="ANK" evidence="3">
    <location>
        <begin position="1251"/>
        <end position="1283"/>
    </location>
</feature>
<evidence type="ECO:0000256" key="1">
    <source>
        <dbReference type="ARBA" id="ARBA00022737"/>
    </source>
</evidence>
<proteinExistence type="predicted"/>
<dbReference type="EMBL" id="JH767344">
    <property type="protein sequence ID" value="EQC24910.1"/>
    <property type="molecule type" value="Genomic_DNA"/>
</dbReference>
<feature type="compositionally biased region" description="Acidic residues" evidence="4">
    <location>
        <begin position="321"/>
        <end position="339"/>
    </location>
</feature>
<dbReference type="Proteomes" id="UP000030762">
    <property type="component" value="Unassembled WGS sequence"/>
</dbReference>
<organism evidence="5 6">
    <name type="scientific">Saprolegnia diclina (strain VS20)</name>
    <dbReference type="NCBI Taxonomy" id="1156394"/>
    <lineage>
        <taxon>Eukaryota</taxon>
        <taxon>Sar</taxon>
        <taxon>Stramenopiles</taxon>
        <taxon>Oomycota</taxon>
        <taxon>Saprolegniomycetes</taxon>
        <taxon>Saprolegniales</taxon>
        <taxon>Saprolegniaceae</taxon>
        <taxon>Saprolegnia</taxon>
    </lineage>
</organism>
<evidence type="ECO:0000256" key="3">
    <source>
        <dbReference type="PROSITE-ProRule" id="PRU00023"/>
    </source>
</evidence>
<feature type="region of interest" description="Disordered" evidence="4">
    <location>
        <begin position="48"/>
        <end position="120"/>
    </location>
</feature>
<dbReference type="SUPFAM" id="SSF48403">
    <property type="entry name" value="Ankyrin repeat"/>
    <property type="match status" value="1"/>
</dbReference>
<feature type="repeat" description="ANK" evidence="3">
    <location>
        <begin position="1348"/>
        <end position="1380"/>
    </location>
</feature>
<feature type="region of interest" description="Disordered" evidence="4">
    <location>
        <begin position="1639"/>
        <end position="1664"/>
    </location>
</feature>
<sequence length="1956" mass="214356">MKAGDDDEYEAQVEVIAPRSRHRYFRPQVPLYEVVSYDGHFEVRERPQANLAAAAKPRSSTTSASPYKAASKKRPRPQSSHRGVRAVLDERAKTAPAMAKSPRQLQPLAPSPPHHVEEVQHQQRPAEVLDAQVVVREGILASMAKLCARPHLATSPTRLIQLVQLCQRLRQHTMNIVAHHSPSIAPYLTKMATDTNFLQGAPVLLQALGVESLLCNPLLCAVPLTQPELAAYVVFRRPRDRDALLQRLRATNEVDENRLLDALVVLSTAMAAAPPTSIDDDVLDTARAQPSMKLGPKPEFVAAEPCDDDEDDDDGRREPDMTYDDAVSDGEELQSADEDDGATFGTVASLCDAMQADLKSHFGAHSNMWTLAPEHDPVIEPHVARHVNEPHTVVKPRDPPSLESPGAYVLCALLLLIERRDAAAAQVQVVWQNCIRRRRAEAARTRRHAAARTLQRSLRLFSTLSRRCSHEVLDSAVGFVLAAELTRREVASCLEAAVHSVEVQQEVTRCLEALTADVETFHETTRCLDDIVEDAARLLAMRHYALAEAASLQQSERRQMGREDATAASERIRAHVTCLLAELQGRIAAQHATAKTLVDSTLSVSVVAIAQRRCLLAVASQMAQDSVCAATRCMLATALVTRAVSTSVQRIATATDEMRAAAQRHVARTFVTSLVETTVRGLQATAPVVEPALSVPVAPPSAIFLRTVRDVALALTDQSVHVGVVQSYTKRTTAALTHRLLQTSFSRASTLLQWRRLTAATATSVATRAIASLVELERRTVITYSVHRTASVSVKAACACVFGKHARRLQKWYRYWRNIRHLRRVVAHLVHHCTMDALRLVASRHKAASVVSAAVCRFATSQRRWRAASSISEAWRRHRRRCLVRTTAVSFVTRSLSQGVDTMAVQAEAVRVVAKLTRQIECSCHVAQEVTANALVRSALQATARMRLQAAWRMYHRRRRRAHLRARVVSWTTMGLAAVYQSRTERTRRLAALRQRQAARVLARTWRGFWRRRAAQRIQRTFRRHHVRCIYRLECACASRLQTWLRPILYRRRCQRRLQRSARRFIAKKIWSSAKLLAGDTSTYFALWLYRGSAWVSCVLHRKRGLLELNNGTSTYLRRLYAVKRDHDLAALDITNHLVVRETPRTVVLALPTTFNLQAQLQRSQSLSVLNQGKTKPPARSVLDTAVTLSVDDTLQSLLDGRDVNERNALGETPLHLVLTPARGLDDNDARDAMVDFLLEQSADVDARDYDGVTPLMRAAEAGDIRGIARLLEAGASIRAVDNKGYNALHRACAKNQVVTVEFLAHRPALTTASYEGMFPLHMAALLGHASIAVVLQSSASIDVRDGDGRTPLQLAVAAGHASLAACLLEGGADPNARDNFGRVAMHYATDSSHGLEMASLLRSCKANLNAGDARGDTPLHWAAIAGNQKILQHLLNLGCDTSLHNTDWHTALDEATAAGQRGCAELLRRAAPSTRAPRAASSSYIRLHELMDESTDIYSMYLAYDEPYCKSPDDTADEVAVANAQTNAVVDADASGFVVLDSTSVIPVDDESAQETAEHSSVLALHSEMHDGAVTSSKEADCTSGSEATNASGPGVSGPTENAAEMTHAPTALDACAVEDDPLLACTNVDVSALAPEASANHDVSSSTEHEAAETLAPAEDTTEYDIRIGANDGPITAPLLEEAAAYANEMSYSEYATHDPAYDFASFAAPDAAPYDASQYTGYEASEYALDPASQEAAYDASQYDPSQYAGYEASQYAAYDTSVYDASQYAAYDGSQYSAYDYSQPADYDATQPTPYDAPYDALHPVDDAAYDASQYDASQYTGYDVSQYDASQYAGYGASQYDASQYAGYEASQYGSYGYYENSATAGGASFAEINDEAAPTSYTEDRTYEMDAVSDAYEICIGDDEAAVDTDDDDDYGTAFPTAEDSLFDDKPHLSRASSVEPDKEASPRMQ</sequence>
<feature type="repeat" description="ANK" evidence="3">
    <location>
        <begin position="1415"/>
        <end position="1447"/>
    </location>
</feature>
<gene>
    <name evidence="5" type="ORF">SDRG_17199</name>
</gene>
<evidence type="ECO:0000313" key="6">
    <source>
        <dbReference type="Proteomes" id="UP000030762"/>
    </source>
</evidence>
<dbReference type="GeneID" id="19957926"/>
<feature type="repeat" description="ANK" evidence="3">
    <location>
        <begin position="1210"/>
        <end position="1250"/>
    </location>
</feature>
<dbReference type="VEuPathDB" id="FungiDB:SDRG_17199"/>
<dbReference type="Pfam" id="PF12796">
    <property type="entry name" value="Ank_2"/>
    <property type="match status" value="2"/>
</dbReference>
<feature type="compositionally biased region" description="Polar residues" evidence="4">
    <location>
        <begin position="1584"/>
        <end position="1593"/>
    </location>
</feature>
<evidence type="ECO:0000256" key="4">
    <source>
        <dbReference type="SAM" id="MobiDB-lite"/>
    </source>
</evidence>
<keyword evidence="1" id="KW-0677">Repeat</keyword>
<dbReference type="InParanoid" id="T0PV80"/>
<dbReference type="Pfam" id="PF00023">
    <property type="entry name" value="Ank"/>
    <property type="match status" value="1"/>
</dbReference>
<dbReference type="SMART" id="SM00248">
    <property type="entry name" value="ANK"/>
    <property type="match status" value="8"/>
</dbReference>
<dbReference type="PANTHER" id="PTHR24198">
    <property type="entry name" value="ANKYRIN REPEAT AND PROTEIN KINASE DOMAIN-CONTAINING PROTEIN"/>
    <property type="match status" value="1"/>
</dbReference>
<feature type="region of interest" description="Disordered" evidence="4">
    <location>
        <begin position="289"/>
        <end position="339"/>
    </location>
</feature>
<dbReference type="PANTHER" id="PTHR24198:SF165">
    <property type="entry name" value="ANKYRIN REPEAT-CONTAINING PROTEIN-RELATED"/>
    <property type="match status" value="1"/>
</dbReference>
<keyword evidence="2 3" id="KW-0040">ANK repeat</keyword>
<dbReference type="InterPro" id="IPR002110">
    <property type="entry name" value="Ankyrin_rpt"/>
</dbReference>
<dbReference type="OrthoDB" id="73541at2759"/>
<accession>T0PV80</accession>
<feature type="region of interest" description="Disordered" evidence="4">
    <location>
        <begin position="1573"/>
        <end position="1604"/>
    </location>
</feature>
<name>T0PV80_SAPDV</name>
<dbReference type="Gene3D" id="1.25.40.20">
    <property type="entry name" value="Ankyrin repeat-containing domain"/>
    <property type="match status" value="3"/>
</dbReference>
<dbReference type="PROSITE" id="PS50297">
    <property type="entry name" value="ANK_REP_REGION"/>
    <property type="match status" value="3"/>
</dbReference>
<keyword evidence="6" id="KW-1185">Reference proteome</keyword>
<dbReference type="PROSITE" id="PS50088">
    <property type="entry name" value="ANK_REPEAT"/>
    <property type="match status" value="4"/>
</dbReference>
<feature type="compositionally biased region" description="Acidic residues" evidence="4">
    <location>
        <begin position="1911"/>
        <end position="1921"/>
    </location>
</feature>
<feature type="region of interest" description="Disordered" evidence="4">
    <location>
        <begin position="1911"/>
        <end position="1956"/>
    </location>
</feature>
<feature type="compositionally biased region" description="Basic and acidic residues" evidence="4">
    <location>
        <begin position="1946"/>
        <end position="1956"/>
    </location>
</feature>
<dbReference type="InterPro" id="IPR036770">
    <property type="entry name" value="Ankyrin_rpt-contain_sf"/>
</dbReference>
<dbReference type="PROSITE" id="PS50096">
    <property type="entry name" value="IQ"/>
    <property type="match status" value="1"/>
</dbReference>
<evidence type="ECO:0000256" key="2">
    <source>
        <dbReference type="ARBA" id="ARBA00023043"/>
    </source>
</evidence>
<dbReference type="eggNOG" id="KOG0504">
    <property type="taxonomic scope" value="Eukaryota"/>
</dbReference>
<protein>
    <submittedName>
        <fullName evidence="5">Uncharacterized protein</fullName>
    </submittedName>
</protein>